<sequence length="86" mass="9132">MKVEILLFGALRDLQPEPWLEVEMPDAASVAGLREVLKHHAQGHWPALPQGLLDRCAFASDTTVLRDGDALPPGSVVAVLPPVSGG</sequence>
<dbReference type="OrthoDB" id="5957481at2"/>
<name>A0A1T4MTN6_9GAMM</name>
<dbReference type="InterPro" id="IPR012675">
    <property type="entry name" value="Beta-grasp_dom_sf"/>
</dbReference>
<keyword evidence="2" id="KW-1185">Reference proteome</keyword>
<dbReference type="Gene3D" id="3.10.20.30">
    <property type="match status" value="1"/>
</dbReference>
<dbReference type="Pfam" id="PF02597">
    <property type="entry name" value="ThiS"/>
    <property type="match status" value="1"/>
</dbReference>
<reference evidence="1 2" key="1">
    <citation type="submission" date="2017-02" db="EMBL/GenBank/DDBJ databases">
        <authorList>
            <person name="Peterson S.W."/>
        </authorList>
    </citation>
    <scope>NUCLEOTIDE SEQUENCE [LARGE SCALE GENOMIC DNA]</scope>
    <source>
        <strain evidence="1 2">DSM 21749</strain>
    </source>
</reference>
<dbReference type="RefSeq" id="WP_078757174.1">
    <property type="nucleotide sequence ID" value="NZ_FUXP01000001.1"/>
</dbReference>
<dbReference type="Proteomes" id="UP000190061">
    <property type="component" value="Unassembled WGS sequence"/>
</dbReference>
<protein>
    <submittedName>
        <fullName evidence="1">Molybdopterin synthase sulfur carrier subunit</fullName>
    </submittedName>
</protein>
<accession>A0A1T4MTN6</accession>
<organism evidence="1 2">
    <name type="scientific">Lysobacter spongiicola DSM 21749</name>
    <dbReference type="NCBI Taxonomy" id="1122188"/>
    <lineage>
        <taxon>Bacteria</taxon>
        <taxon>Pseudomonadati</taxon>
        <taxon>Pseudomonadota</taxon>
        <taxon>Gammaproteobacteria</taxon>
        <taxon>Lysobacterales</taxon>
        <taxon>Lysobacteraceae</taxon>
        <taxon>Novilysobacter</taxon>
    </lineage>
</organism>
<dbReference type="EMBL" id="FUXP01000001">
    <property type="protein sequence ID" value="SJZ70187.1"/>
    <property type="molecule type" value="Genomic_DNA"/>
</dbReference>
<gene>
    <name evidence="1" type="ORF">SAMN02745674_00584</name>
</gene>
<dbReference type="SUPFAM" id="SSF54285">
    <property type="entry name" value="MoaD/ThiS"/>
    <property type="match status" value="1"/>
</dbReference>
<dbReference type="STRING" id="1122188.SAMN02745674_00584"/>
<evidence type="ECO:0000313" key="1">
    <source>
        <dbReference type="EMBL" id="SJZ70187.1"/>
    </source>
</evidence>
<proteinExistence type="predicted"/>
<evidence type="ECO:0000313" key="2">
    <source>
        <dbReference type="Proteomes" id="UP000190061"/>
    </source>
</evidence>
<dbReference type="InterPro" id="IPR003749">
    <property type="entry name" value="ThiS/MoaD-like"/>
</dbReference>
<dbReference type="AlphaFoldDB" id="A0A1T4MTN6"/>
<dbReference type="InterPro" id="IPR016155">
    <property type="entry name" value="Mopterin_synth/thiamin_S_b"/>
</dbReference>